<evidence type="ECO:0000256" key="2">
    <source>
        <dbReference type="ARBA" id="ARBA00008524"/>
    </source>
</evidence>
<evidence type="ECO:0000259" key="12">
    <source>
        <dbReference type="SMART" id="SM00245"/>
    </source>
</evidence>
<feature type="signal peptide" evidence="11">
    <location>
        <begin position="1"/>
        <end position="26"/>
    </location>
</feature>
<dbReference type="RefSeq" id="WP_176441837.1">
    <property type="nucleotide sequence ID" value="NZ_FZOU01000007.1"/>
</dbReference>
<evidence type="ECO:0000256" key="4">
    <source>
        <dbReference type="ARBA" id="ARBA00022670"/>
    </source>
</evidence>
<dbReference type="InterPro" id="IPR029414">
    <property type="entry name" value="Tricorn_PDZ"/>
</dbReference>
<evidence type="ECO:0000256" key="9">
    <source>
        <dbReference type="PIRSR" id="PIRSR036421-3"/>
    </source>
</evidence>
<dbReference type="Proteomes" id="UP000198356">
    <property type="component" value="Unassembled WGS sequence"/>
</dbReference>
<gene>
    <name evidence="13" type="ORF">SAMN05421770_10788</name>
</gene>
<evidence type="ECO:0000256" key="3">
    <source>
        <dbReference type="ARBA" id="ARBA00022490"/>
    </source>
</evidence>
<dbReference type="SUPFAM" id="SSF52096">
    <property type="entry name" value="ClpP/crotonase"/>
    <property type="match status" value="1"/>
</dbReference>
<evidence type="ECO:0000256" key="7">
    <source>
        <dbReference type="PIRNR" id="PIRNR036421"/>
    </source>
</evidence>
<feature type="active site" description="Charge relay system" evidence="8">
    <location>
        <position position="1071"/>
    </location>
</feature>
<dbReference type="Gene3D" id="3.90.226.10">
    <property type="entry name" value="2-enoyl-CoA Hydratase, Chain A, domain 1"/>
    <property type="match status" value="1"/>
</dbReference>
<dbReference type="Gene3D" id="2.30.42.10">
    <property type="match status" value="1"/>
</dbReference>
<dbReference type="Gene3D" id="2.130.10.10">
    <property type="entry name" value="YVTN repeat-like/Quinoprotein amine dehydrogenase"/>
    <property type="match status" value="2"/>
</dbReference>
<comment type="function">
    <text evidence="7">Degrades oligopeptides.</text>
</comment>
<keyword evidence="6 7" id="KW-0720">Serine protease</keyword>
<comment type="similarity">
    <text evidence="2 7">Belongs to the peptidase S41B family.</text>
</comment>
<dbReference type="InterPro" id="IPR029045">
    <property type="entry name" value="ClpP/crotonase-like_dom_sf"/>
</dbReference>
<evidence type="ECO:0000313" key="13">
    <source>
        <dbReference type="EMBL" id="SNT30836.1"/>
    </source>
</evidence>
<dbReference type="SUPFAM" id="SSF50156">
    <property type="entry name" value="PDZ domain-like"/>
    <property type="match status" value="1"/>
</dbReference>
<dbReference type="Pfam" id="PF26550">
    <property type="entry name" value="Tricorn_2nd"/>
    <property type="match status" value="1"/>
</dbReference>
<dbReference type="GO" id="GO:0005737">
    <property type="term" value="C:cytoplasm"/>
    <property type="evidence" value="ECO:0007669"/>
    <property type="project" value="UniProtKB-SubCell"/>
</dbReference>
<evidence type="ECO:0000313" key="14">
    <source>
        <dbReference type="Proteomes" id="UP000198356"/>
    </source>
</evidence>
<feature type="active site" description="Nucleophile" evidence="8">
    <location>
        <position position="1013"/>
    </location>
</feature>
<dbReference type="Gene3D" id="2.120.10.60">
    <property type="entry name" value="Tricorn protease N-terminal domain"/>
    <property type="match status" value="1"/>
</dbReference>
<accession>A0A239LJS0</accession>
<proteinExistence type="inferred from homology"/>
<dbReference type="Pfam" id="PF26549">
    <property type="entry name" value="Tricorn_N"/>
    <property type="match status" value="1"/>
</dbReference>
<keyword evidence="4 7" id="KW-0645">Protease</keyword>
<dbReference type="Pfam" id="PF14685">
    <property type="entry name" value="PDZ_Tricorn"/>
    <property type="match status" value="1"/>
</dbReference>
<dbReference type="CDD" id="cd07562">
    <property type="entry name" value="Peptidase_S41_TRI"/>
    <property type="match status" value="1"/>
</dbReference>
<dbReference type="Pfam" id="PF14684">
    <property type="entry name" value="Tricorn_C1"/>
    <property type="match status" value="1"/>
</dbReference>
<feature type="domain" description="Tail specific protease" evidence="12">
    <location>
        <begin position="887"/>
        <end position="1082"/>
    </location>
</feature>
<comment type="subcellular location">
    <subcellularLocation>
        <location evidence="1 7">Cytoplasm</location>
    </subcellularLocation>
</comment>
<feature type="region of interest" description="Disordered" evidence="10">
    <location>
        <begin position="543"/>
        <end position="600"/>
    </location>
</feature>
<dbReference type="SUPFAM" id="SSF82171">
    <property type="entry name" value="DPP6 N-terminal domain-like"/>
    <property type="match status" value="1"/>
</dbReference>
<dbReference type="GO" id="GO:0008236">
    <property type="term" value="F:serine-type peptidase activity"/>
    <property type="evidence" value="ECO:0007669"/>
    <property type="project" value="UniProtKB-UniRule"/>
</dbReference>
<dbReference type="AlphaFoldDB" id="A0A239LJS0"/>
<evidence type="ECO:0000256" key="8">
    <source>
        <dbReference type="PIRSR" id="PIRSR036421-1"/>
    </source>
</evidence>
<evidence type="ECO:0000256" key="11">
    <source>
        <dbReference type="SAM" id="SignalP"/>
    </source>
</evidence>
<dbReference type="GO" id="GO:0006508">
    <property type="term" value="P:proteolysis"/>
    <property type="evidence" value="ECO:0007669"/>
    <property type="project" value="UniProtKB-UniRule"/>
</dbReference>
<evidence type="ECO:0000256" key="6">
    <source>
        <dbReference type="ARBA" id="ARBA00022825"/>
    </source>
</evidence>
<dbReference type="InterPro" id="IPR005151">
    <property type="entry name" value="Tail-specific_protease"/>
</dbReference>
<feature type="region of interest" description="Disordered" evidence="10">
    <location>
        <begin position="1107"/>
        <end position="1127"/>
    </location>
</feature>
<feature type="compositionally biased region" description="Basic and acidic residues" evidence="10">
    <location>
        <begin position="549"/>
        <end position="600"/>
    </location>
</feature>
<organism evidence="13 14">
    <name type="scientific">Granulicella rosea</name>
    <dbReference type="NCBI Taxonomy" id="474952"/>
    <lineage>
        <taxon>Bacteria</taxon>
        <taxon>Pseudomonadati</taxon>
        <taxon>Acidobacteriota</taxon>
        <taxon>Terriglobia</taxon>
        <taxon>Terriglobales</taxon>
        <taxon>Acidobacteriaceae</taxon>
        <taxon>Granulicella</taxon>
    </lineage>
</organism>
<keyword evidence="11" id="KW-0732">Signal</keyword>
<sequence length="1127" mass="125435">MFRGTTLRRTISLFAFCLAVPVSLLAAGKDLAAHRGFYSFPAVHGDTVVFTSEGDLWSVPLAGGAARRLTSGSGLERHATISPDGQTVAFTAQYEGPAEAYTLPILGGVPRRRTWNGDAIPDGWTPDGRLIVSTSRYATLPDAQLVLLGEHGEQETVPLATGSEAAYSTDGKSLFFTRFEKQFSYTKRYQGGWPETIWRFDGHSEAVPLTGDFAGTSHNPMFWNGRVYFLSDRDGVMNVYSMDPQGKGVKQESHQHGFDIASASVSDGHIVYACGADLWSLDLATGKEAIIPITLLSDFEQLREHWVKKPTDYLTSVHLSPDGGSAVFTARGEVFTLPAKSSGRTVRIAADSAVRFRSARFLPDGKSILALSTQTDETEFWKYPANGQGKPEQWTKDADVLRWDGVSSPDGRWLAHTDKKQQLWVFDTKSKTEKLIAKSANDDFSNLSWSPDSRWLAFVEAGDNQFQQARVLNVETGAITAITSDRYNSSDPVWSTDGKWLYFLSDRMLKTSVQSPWGSRQPDPHFDRSVKIYQLALQPDQRSPFLPYDELHPESKDKKDEDKKDDKKKETEKKAAAGDAKAADAVKDADKEKDDKAKDKKVAEVKIDFAGLAARLTEVPAPSGNFRSLQITDKRLCWLSSPDESEPRAQLQCLDIANKGDEADTVMSGVRSFEISADRKKMLIRKEENFYIFDADVKGSGAGDPKAQAKAQIDLSHWTFAVDPREEFKGLFNDAWRLERDYFYDPHMNGVDWKAMRVRYAPLVDRVSTREELNDVISQMVSELSALHTFVRGGDARMPSDKIDLATLGARLRRDERAGGFVVEHIYLHDPDRPDTAPPFARPESLVKEGEVIVGIDGADALSVSDERDLLRGKAGQQVMLRVKPVAGEIREVLVRPVSARAEFDMRYNDWEYSRRVTVESASASHIGYVHLRAMGPPDIEQWAREFDPIYNRQGLIIDVRHNDGGNIDSWLLGKLLRQAWFYWQPRTGNPTWNMQEAFRGHVVVLCDQETASDGEAFTEGVKRLKIGTVIGTRTWGGEIWLSANNRQADGGIATAAEMAVYGPEGKWLIEGHGVDPDVVVDNLPHASFAGEDKQLQSAIELLKKQIAADPRPVPPPPAYPDKSFKY</sequence>
<evidence type="ECO:0000256" key="1">
    <source>
        <dbReference type="ARBA" id="ARBA00004496"/>
    </source>
</evidence>
<protein>
    <recommendedName>
        <fullName evidence="7">Tricorn protease homolog</fullName>
        <ecNumber evidence="7">3.4.21.-</ecNumber>
    </recommendedName>
</protein>
<dbReference type="PANTHER" id="PTHR43253:SF1">
    <property type="entry name" value="TRICORN PROTEASE HOMOLOG 2-RELATED"/>
    <property type="match status" value="1"/>
</dbReference>
<dbReference type="InterPro" id="IPR015943">
    <property type="entry name" value="WD40/YVTN_repeat-like_dom_sf"/>
</dbReference>
<dbReference type="EC" id="3.4.21.-" evidence="7"/>
<dbReference type="InterPro" id="IPR036034">
    <property type="entry name" value="PDZ_sf"/>
</dbReference>
<feature type="site" description="Transition state stabilizer; via amide nitrogen" evidence="9">
    <location>
        <position position="1014"/>
    </location>
</feature>
<dbReference type="PANTHER" id="PTHR43253">
    <property type="entry name" value="TRICORN PROTEASE HOMOLOG 2-RELATED"/>
    <property type="match status" value="1"/>
</dbReference>
<dbReference type="Pfam" id="PF03572">
    <property type="entry name" value="Peptidase_S41"/>
    <property type="match status" value="1"/>
</dbReference>
<dbReference type="Gene3D" id="3.30.750.44">
    <property type="match status" value="1"/>
</dbReference>
<keyword evidence="5 7" id="KW-0378">Hydrolase</keyword>
<dbReference type="EMBL" id="FZOU01000007">
    <property type="protein sequence ID" value="SNT30836.1"/>
    <property type="molecule type" value="Genomic_DNA"/>
</dbReference>
<dbReference type="InterPro" id="IPR028204">
    <property type="entry name" value="Tricorn_C1"/>
</dbReference>
<evidence type="ECO:0000256" key="10">
    <source>
        <dbReference type="SAM" id="MobiDB-lite"/>
    </source>
</evidence>
<dbReference type="InterPro" id="IPR012393">
    <property type="entry name" value="Tricorn_protease"/>
</dbReference>
<dbReference type="SUPFAM" id="SSF69304">
    <property type="entry name" value="Tricorn protease N-terminal domain"/>
    <property type="match status" value="1"/>
</dbReference>
<evidence type="ECO:0000256" key="5">
    <source>
        <dbReference type="ARBA" id="ARBA00022801"/>
    </source>
</evidence>
<reference evidence="13 14" key="1">
    <citation type="submission" date="2017-06" db="EMBL/GenBank/DDBJ databases">
        <authorList>
            <person name="Kim H.J."/>
            <person name="Triplett B.A."/>
        </authorList>
    </citation>
    <scope>NUCLEOTIDE SEQUENCE [LARGE SCALE GENOMIC DNA]</scope>
    <source>
        <strain evidence="13 14">DSM 18704</strain>
    </source>
</reference>
<name>A0A239LJS0_9BACT</name>
<keyword evidence="3 7" id="KW-0963">Cytoplasm</keyword>
<feature type="chain" id="PRO_5012353767" description="Tricorn protease homolog" evidence="11">
    <location>
        <begin position="27"/>
        <end position="1127"/>
    </location>
</feature>
<dbReference type="PIRSF" id="PIRSF036421">
    <property type="entry name" value="Tricorn_protease"/>
    <property type="match status" value="1"/>
</dbReference>
<dbReference type="SMART" id="SM00245">
    <property type="entry name" value="TSPc"/>
    <property type="match status" value="1"/>
</dbReference>
<feature type="active site" description="Charge relay system" evidence="8">
    <location>
        <position position="788"/>
    </location>
</feature>
<keyword evidence="14" id="KW-1185">Reference proteome</keyword>